<reference evidence="1 2" key="1">
    <citation type="submission" date="2020-08" db="EMBL/GenBank/DDBJ databases">
        <title>Genomic Encyclopedia of Type Strains, Phase IV (KMG-IV): sequencing the most valuable type-strain genomes for metagenomic binning, comparative biology and taxonomic classification.</title>
        <authorList>
            <person name="Goeker M."/>
        </authorList>
    </citation>
    <scope>NUCLEOTIDE SEQUENCE [LARGE SCALE GENOMIC DNA]</scope>
    <source>
        <strain evidence="1 2">DSM 105434</strain>
    </source>
</reference>
<protein>
    <submittedName>
        <fullName evidence="1">Uncharacterized protein</fullName>
    </submittedName>
</protein>
<dbReference type="EMBL" id="JACHFV010000008">
    <property type="protein sequence ID" value="MBB5295821.1"/>
    <property type="molecule type" value="Genomic_DNA"/>
</dbReference>
<name>A0ABR6MV82_9DEIO</name>
<comment type="caution">
    <text evidence="1">The sequence shown here is derived from an EMBL/GenBank/DDBJ whole genome shotgun (WGS) entry which is preliminary data.</text>
</comment>
<sequence length="222" mass="23748">MTADDAQALVARFVDALISASAGKNVGQGSAQDLPVRLPPFNAAALETARRLILFAYGVHQSGFAAAAAPFRKDLGQHPARRDVLLALLNGLGPEGSTLPEVDARFALLHILEVGQAQDTVEAYEAHLVTALDPAALGERLRDLFAACLEHALQRFMYEYLTERTGHDQAMAALIGASKGLWQRVSNLPPPAEPAGGWHSQEGLRAVEALFADVIRRAGPRT</sequence>
<evidence type="ECO:0000313" key="2">
    <source>
        <dbReference type="Proteomes" id="UP000536909"/>
    </source>
</evidence>
<gene>
    <name evidence="1" type="ORF">HNQ10_002660</name>
</gene>
<keyword evidence="2" id="KW-1185">Reference proteome</keyword>
<dbReference type="RefSeq" id="WP_146719815.1">
    <property type="nucleotide sequence ID" value="NZ_BSUI01000005.1"/>
</dbReference>
<evidence type="ECO:0000313" key="1">
    <source>
        <dbReference type="EMBL" id="MBB5295821.1"/>
    </source>
</evidence>
<organism evidence="1 2">
    <name type="scientific">Deinococcus metallilatus</name>
    <dbReference type="NCBI Taxonomy" id="1211322"/>
    <lineage>
        <taxon>Bacteria</taxon>
        <taxon>Thermotogati</taxon>
        <taxon>Deinococcota</taxon>
        <taxon>Deinococci</taxon>
        <taxon>Deinococcales</taxon>
        <taxon>Deinococcaceae</taxon>
        <taxon>Deinococcus</taxon>
    </lineage>
</organism>
<dbReference type="Proteomes" id="UP000536909">
    <property type="component" value="Unassembled WGS sequence"/>
</dbReference>
<proteinExistence type="predicted"/>
<accession>A0ABR6MV82</accession>